<evidence type="ECO:0000313" key="3">
    <source>
        <dbReference type="Proteomes" id="UP000030671"/>
    </source>
</evidence>
<feature type="compositionally biased region" description="Low complexity" evidence="1">
    <location>
        <begin position="110"/>
        <end position="121"/>
    </location>
</feature>
<feature type="compositionally biased region" description="Polar residues" evidence="1">
    <location>
        <begin position="1"/>
        <end position="26"/>
    </location>
</feature>
<evidence type="ECO:0000256" key="1">
    <source>
        <dbReference type="SAM" id="MobiDB-lite"/>
    </source>
</evidence>
<name>W4K1D2_HETIT</name>
<feature type="region of interest" description="Disordered" evidence="1">
    <location>
        <begin position="76"/>
        <end position="143"/>
    </location>
</feature>
<feature type="region of interest" description="Disordered" evidence="1">
    <location>
        <begin position="206"/>
        <end position="312"/>
    </location>
</feature>
<dbReference type="InParanoid" id="W4K1D2"/>
<feature type="region of interest" description="Disordered" evidence="1">
    <location>
        <begin position="1"/>
        <end position="62"/>
    </location>
</feature>
<dbReference type="Proteomes" id="UP000030671">
    <property type="component" value="Unassembled WGS sequence"/>
</dbReference>
<proteinExistence type="predicted"/>
<feature type="compositionally biased region" description="Basic and acidic residues" evidence="1">
    <location>
        <begin position="252"/>
        <end position="276"/>
    </location>
</feature>
<feature type="compositionally biased region" description="Basic and acidic residues" evidence="1">
    <location>
        <begin position="227"/>
        <end position="238"/>
    </location>
</feature>
<dbReference type="EMBL" id="KI925460">
    <property type="protein sequence ID" value="ETW79638.1"/>
    <property type="molecule type" value="Genomic_DNA"/>
</dbReference>
<feature type="region of interest" description="Disordered" evidence="1">
    <location>
        <begin position="157"/>
        <end position="183"/>
    </location>
</feature>
<feature type="compositionally biased region" description="Basic and acidic residues" evidence="1">
    <location>
        <begin position="130"/>
        <end position="141"/>
    </location>
</feature>
<sequence>MSTNCQSQNDPSDDTTALGTRDSVASSLKDMASENGKSRFNMGATQPIDVGSSPPAPPLQSAVSLTDMSLVLVKPAKRRPSGTRPPFSALVNVSESQTTIAESESESVSDSDSARESGSASCLTDDSESEQAHHPEIHHDSSALSVAWQRRHTAVFPPTEGDATHAPNVVTPRLGPHPNLPLPVEDPIDLDSLWDDMRECQRLIAESKQENAKQRADYEQESEAELEERGWGSETELKVDEEEESTRHLARHFAEEMLEDDRRTASREDESEHMDIDFEGESSMFTSSYRAFLESSPMDQDDEEERELADFL</sequence>
<dbReference type="RefSeq" id="XP_009548205.1">
    <property type="nucleotide sequence ID" value="XM_009549910.1"/>
</dbReference>
<evidence type="ECO:0000313" key="2">
    <source>
        <dbReference type="EMBL" id="ETW79638.1"/>
    </source>
</evidence>
<reference evidence="2 3" key="1">
    <citation type="journal article" date="2012" name="New Phytol.">
        <title>Insight into trade-off between wood decay and parasitism from the genome of a fungal forest pathogen.</title>
        <authorList>
            <person name="Olson A."/>
            <person name="Aerts A."/>
            <person name="Asiegbu F."/>
            <person name="Belbahri L."/>
            <person name="Bouzid O."/>
            <person name="Broberg A."/>
            <person name="Canback B."/>
            <person name="Coutinho P.M."/>
            <person name="Cullen D."/>
            <person name="Dalman K."/>
            <person name="Deflorio G."/>
            <person name="van Diepen L.T."/>
            <person name="Dunand C."/>
            <person name="Duplessis S."/>
            <person name="Durling M."/>
            <person name="Gonthier P."/>
            <person name="Grimwood J."/>
            <person name="Fossdal C.G."/>
            <person name="Hansson D."/>
            <person name="Henrissat B."/>
            <person name="Hietala A."/>
            <person name="Himmelstrand K."/>
            <person name="Hoffmeister D."/>
            <person name="Hogberg N."/>
            <person name="James T.Y."/>
            <person name="Karlsson M."/>
            <person name="Kohler A."/>
            <person name="Kues U."/>
            <person name="Lee Y.H."/>
            <person name="Lin Y.C."/>
            <person name="Lind M."/>
            <person name="Lindquist E."/>
            <person name="Lombard V."/>
            <person name="Lucas S."/>
            <person name="Lunden K."/>
            <person name="Morin E."/>
            <person name="Murat C."/>
            <person name="Park J."/>
            <person name="Raffaello T."/>
            <person name="Rouze P."/>
            <person name="Salamov A."/>
            <person name="Schmutz J."/>
            <person name="Solheim H."/>
            <person name="Stahlberg J."/>
            <person name="Velez H."/>
            <person name="de Vries R.P."/>
            <person name="Wiebenga A."/>
            <person name="Woodward S."/>
            <person name="Yakovlev I."/>
            <person name="Garbelotto M."/>
            <person name="Martin F."/>
            <person name="Grigoriev I.V."/>
            <person name="Stenlid J."/>
        </authorList>
    </citation>
    <scope>NUCLEOTIDE SEQUENCE [LARGE SCALE GENOMIC DNA]</scope>
    <source>
        <strain evidence="2 3">TC 32-1</strain>
    </source>
</reference>
<protein>
    <submittedName>
        <fullName evidence="2">Uncharacterized protein</fullName>
    </submittedName>
</protein>
<feature type="compositionally biased region" description="Basic and acidic residues" evidence="1">
    <location>
        <begin position="206"/>
        <end position="218"/>
    </location>
</feature>
<gene>
    <name evidence="2" type="ORF">HETIRDRAFT_459655</name>
</gene>
<dbReference type="GeneID" id="20677011"/>
<keyword evidence="3" id="KW-1185">Reference proteome</keyword>
<feature type="compositionally biased region" description="Acidic residues" evidence="1">
    <location>
        <begin position="299"/>
        <end position="312"/>
    </location>
</feature>
<dbReference type="HOGENOM" id="CLU_891548_0_0_1"/>
<organism evidence="2 3">
    <name type="scientific">Heterobasidion irregulare (strain TC 32-1)</name>
    <dbReference type="NCBI Taxonomy" id="747525"/>
    <lineage>
        <taxon>Eukaryota</taxon>
        <taxon>Fungi</taxon>
        <taxon>Dikarya</taxon>
        <taxon>Basidiomycota</taxon>
        <taxon>Agaricomycotina</taxon>
        <taxon>Agaricomycetes</taxon>
        <taxon>Russulales</taxon>
        <taxon>Bondarzewiaceae</taxon>
        <taxon>Heterobasidion</taxon>
        <taxon>Heterobasidion annosum species complex</taxon>
    </lineage>
</organism>
<dbReference type="KEGG" id="hir:HETIRDRAFT_459655"/>
<feature type="compositionally biased region" description="Polar residues" evidence="1">
    <location>
        <begin position="91"/>
        <end position="100"/>
    </location>
</feature>
<dbReference type="OrthoDB" id="10675058at2759"/>
<dbReference type="AlphaFoldDB" id="W4K1D2"/>
<accession>W4K1D2</accession>